<dbReference type="EMBL" id="JANBPT010000740">
    <property type="protein sequence ID" value="KAJ1913597.1"/>
    <property type="molecule type" value="Genomic_DNA"/>
</dbReference>
<dbReference type="PANTHER" id="PTHR15682">
    <property type="entry name" value="UNHEALTHY RIBOSOME BIOGENESIS PROTEIN 2 HOMOLOG"/>
    <property type="match status" value="1"/>
</dbReference>
<comment type="caution">
    <text evidence="3">The sequence shown here is derived from an EMBL/GenBank/DDBJ whole genome shotgun (WGS) entry which is preliminary data.</text>
</comment>
<sequence>MAAKWDYLDTAEKLTKSLRESGVASGNTDHAGKWHAKNPWYRPLTTEEKAELAGHLFQSDDVYVHQKYAVLVNWAVGFLLPTKKAPQFKDGQNPHRDPRFTALITDTTDMIVFGRTRRSALQSDRPTDLVSDQPLPTTTTITSIATDPTGTALNGQAFPLRRTLREPVLTMLTPLLAYLARQAPEYLRSHDPTDWLARQLDNILAWWLCLVRTDMTLSFRALAHQMGQCLSAAGDLLAALAGALLTDPSNISDGDAKRTQVPSPQHAQALILIVRLIQALATAIHEALAESSAPRKAYELMVQELLPTYAKILYWLPRVTQTVRSCDDHHSALIRTVENLLRATLKHRLFAPAHVAHFDVVVTNYLQTSAEPAASTTTPNSKGKRTQKRDDQQSAVTTDATLVGARTKHYQVLLLLVLRQLVTTDADPDRRFYVLHLLPTLLELFVGQYKSARTSVLAEAALKQQQKLKGARFLEASTLPRPDRVATATTAADNGADDNDLASSVSAADDVPFQLLTIFFQLARQTFDPQEIFGPPALASMMHCQTGQLTAALTPSQRALATFRTLGQLVAAAVTYDLLAPPGSDLYSEQLAFLQPFLDTTVDQLERAGEVEGQEREHRDSRTKAKTVSLTALASKSAATTTTPKSTATVSAVFQPLALTIVRTYCQLDYAMAESLLPRFLPYAVWPTTSVHAPAIALLQNLFDMYARSRRFDVLLTHILPVLRSTRSGTLFPAEDQDRLPSLLDNAMLTSLLADVTRYLPFAQVSSILDGFVAELRDHYLVDPQVSARNDGDAKATPTGAKRLRQSARTVDGSTALPRAKPTGPSTHGLLHLVLLLCYLLRATRPEPTNLKRAMWETLVAELADRIVVPCLYSQATSAAGRPDQATTDRVTAGLTLHSIIFEDCETYRATVMGPEGLTRLWEAAEPVARYAPRAQVALVSAVFQAASFIVSQPQYYLAPANDKGNRFVPVLTRLVGACLDWVPWLRAAGQHGGTEMTTTAAVVWDGQPFSVTKETAPIALWHLAVVDYLDIVGRFVDQARIDRLLETLLRYAEVGEVSATLKDAPGLGTGWTLSRISLRVLQAASFYEMPSVFNRVTPLLTRQALQAVGKLIDEAAAATEVPATLSRRKQPAAVEVVAVQSALHAALETTTSVSSTVDTEALVAVLDAFTTAGPTSAASVRPHSPLETWTHLHRLSFLTLMLPLEALSPDHAASLAITALLFAQVLCTVPADSPPPPPSTAGTPASKSKRAKPAAKTAPRPAHQMVVLDDYARPWMAGVLLTSELLRRLLGHYSTAQLFGKHTELLPRHLANLLACPLTRHLDRHHYQQPGHAGMTKPQVTQPAPFPLPAEWPLGGVAVLLSRVISAAIGQASCATTAADSSTDGVADLTTALASLSTQVIVTADGSPYIAPMGNKALSWTQVISIRIAPTPAQLWAGLSRALHRHHAGGLSEDAVARATLRRTAAPLGTTLTRILAAYHAGIRDNTCRLSIEQARTLGHALHVYHAALLALYDPATSKFSTAVDKAQKASDEQLLPLTTILALSTAAIHQAQTGPISAAGPKAESSRHSRQELLAVAYRATALLCDFYPALDAALTRNLQAGSATLTARLLLAHLTAYAQLITPEASHHATGHEDDEDKRVARAFYGSLLPAFFAALPATGLYACIDQLLRTLDNVAIDADCDHTISVRRTDALLAILQTLSRDARAHVLDVVKSRVGDIVPALVGLLQRTNHAALVHRALDTLASLVDGRDLPLTSADMVAVMDALSSVSSFAHLRVPTDEPKASKTVVAEIFHQLVRAVTNILRHHGSLLGPFLPTLLACVCDLFRAFATPSLVDRILLAATTTDTSPTATAASAGTGTPTDIDTGSLAADELLRLERQKFTSHKPLFTFFNAYSPLPLAQAQELARLIETCVRQSSFHLHADHIDATGTTDSTSTRTRHLQAINATAAQPASHQLRLTQRGTRVGQARTVLNRHVPHLLASYFAVQTSDAPILDHRIREALKPALFAVLDVLGDTELDLLVFSLNDTGKALLQNLLREHRHTYRFREEL</sequence>
<name>A0A9W7ZP53_9FUNG</name>
<dbReference type="GO" id="GO:0042254">
    <property type="term" value="P:ribosome biogenesis"/>
    <property type="evidence" value="ECO:0007669"/>
    <property type="project" value="TreeGrafter"/>
</dbReference>
<dbReference type="Pfam" id="PF10441">
    <property type="entry name" value="Urb2"/>
    <property type="match status" value="1"/>
</dbReference>
<evidence type="ECO:0000313" key="4">
    <source>
        <dbReference type="Proteomes" id="UP001150569"/>
    </source>
</evidence>
<dbReference type="InterPro" id="IPR018849">
    <property type="entry name" value="Urb2/Npa2_C"/>
</dbReference>
<gene>
    <name evidence="3" type="ORF">IWQ60_009146</name>
</gene>
<dbReference type="OrthoDB" id="160374at2759"/>
<evidence type="ECO:0000313" key="3">
    <source>
        <dbReference type="EMBL" id="KAJ1913597.1"/>
    </source>
</evidence>
<reference evidence="3" key="1">
    <citation type="submission" date="2022-07" db="EMBL/GenBank/DDBJ databases">
        <title>Phylogenomic reconstructions and comparative analyses of Kickxellomycotina fungi.</title>
        <authorList>
            <person name="Reynolds N.K."/>
            <person name="Stajich J.E."/>
            <person name="Barry K."/>
            <person name="Grigoriev I.V."/>
            <person name="Crous P."/>
            <person name="Smith M.E."/>
        </authorList>
    </citation>
    <scope>NUCLEOTIDE SEQUENCE</scope>
    <source>
        <strain evidence="3">RSA 861</strain>
    </source>
</reference>
<organism evidence="3 4">
    <name type="scientific">Tieghemiomyces parasiticus</name>
    <dbReference type="NCBI Taxonomy" id="78921"/>
    <lineage>
        <taxon>Eukaryota</taxon>
        <taxon>Fungi</taxon>
        <taxon>Fungi incertae sedis</taxon>
        <taxon>Zoopagomycota</taxon>
        <taxon>Kickxellomycotina</taxon>
        <taxon>Dimargaritomycetes</taxon>
        <taxon>Dimargaritales</taxon>
        <taxon>Dimargaritaceae</taxon>
        <taxon>Tieghemiomyces</taxon>
    </lineage>
</organism>
<evidence type="ECO:0000259" key="2">
    <source>
        <dbReference type="Pfam" id="PF10441"/>
    </source>
</evidence>
<dbReference type="GO" id="GO:0005730">
    <property type="term" value="C:nucleolus"/>
    <property type="evidence" value="ECO:0007669"/>
    <property type="project" value="TreeGrafter"/>
</dbReference>
<proteinExistence type="predicted"/>
<feature type="domain" description="Nucleolar 27S pre-rRNA processing Urb2/Npa2 C-terminal" evidence="2">
    <location>
        <begin position="1742"/>
        <end position="2052"/>
    </location>
</feature>
<evidence type="ECO:0000256" key="1">
    <source>
        <dbReference type="SAM" id="MobiDB-lite"/>
    </source>
</evidence>
<feature type="region of interest" description="Disordered" evidence="1">
    <location>
        <begin position="788"/>
        <end position="823"/>
    </location>
</feature>
<accession>A0A9W7ZP53</accession>
<feature type="region of interest" description="Disordered" evidence="1">
    <location>
        <begin position="371"/>
        <end position="396"/>
    </location>
</feature>
<dbReference type="InterPro" id="IPR052609">
    <property type="entry name" value="Ribosome_Biogenesis_Reg"/>
</dbReference>
<feature type="region of interest" description="Disordered" evidence="1">
    <location>
        <begin position="1234"/>
        <end position="1261"/>
    </location>
</feature>
<keyword evidence="4" id="KW-1185">Reference proteome</keyword>
<dbReference type="PANTHER" id="PTHR15682:SF2">
    <property type="entry name" value="UNHEALTHY RIBOSOME BIOGENESIS PROTEIN 2 HOMOLOG"/>
    <property type="match status" value="1"/>
</dbReference>
<protein>
    <recommendedName>
        <fullName evidence="2">Nucleolar 27S pre-rRNA processing Urb2/Npa2 C-terminal domain-containing protein</fullName>
    </recommendedName>
</protein>
<dbReference type="Proteomes" id="UP001150569">
    <property type="component" value="Unassembled WGS sequence"/>
</dbReference>